<keyword evidence="2" id="KW-1185">Reference proteome</keyword>
<dbReference type="EMBL" id="MH598799">
    <property type="protein sequence ID" value="AXH71706.1"/>
    <property type="molecule type" value="Genomic_DNA"/>
</dbReference>
<organism evidence="1 2">
    <name type="scientific">Pelagibacter phage HTVC025P</name>
    <dbReference type="NCBI Taxonomy" id="2259657"/>
    <lineage>
        <taxon>Viruses</taxon>
        <taxon>Duplodnaviria</taxon>
        <taxon>Heunggongvirae</taxon>
        <taxon>Uroviricota</taxon>
        <taxon>Caudoviricetes</taxon>
        <taxon>Autographivirales</taxon>
        <taxon>Autographivirales incertae sedis</taxon>
        <taxon>Thoosavirus</taxon>
        <taxon>Thoosavirus HTVC025P</taxon>
    </lineage>
</organism>
<gene>
    <name evidence="1" type="ORF">P025_gp32</name>
</gene>
<accession>A0A4Y1NUW8</accession>
<protein>
    <submittedName>
        <fullName evidence="1">Uncharacterized protein</fullName>
    </submittedName>
</protein>
<sequence>MTNGKKTDTKCKCNICNCHLKKTKKMSEEEFWEILNKKSTISPKRGANKNSKKIASYD</sequence>
<evidence type="ECO:0000313" key="1">
    <source>
        <dbReference type="EMBL" id="AXH71706.1"/>
    </source>
</evidence>
<dbReference type="Proteomes" id="UP000320575">
    <property type="component" value="Segment"/>
</dbReference>
<name>A0A4Y1NUW8_9CAUD</name>
<reference evidence="1 2" key="1">
    <citation type="journal article" date="2019" name="Environ. Microbiol.">
        <title>Pelagiphages in the Podoviridae family integrate into host genomes.</title>
        <authorList>
            <person name="Zhao Y."/>
            <person name="Qin F."/>
            <person name="Zhang R."/>
            <person name="Giovannoni S.J."/>
            <person name="Zhang Z."/>
            <person name="Sun J."/>
            <person name="Du S."/>
            <person name="Rensing C."/>
        </authorList>
    </citation>
    <scope>NUCLEOTIDE SEQUENCE [LARGE SCALE GENOMIC DNA]</scope>
</reference>
<proteinExistence type="predicted"/>
<evidence type="ECO:0000313" key="2">
    <source>
        <dbReference type="Proteomes" id="UP000320575"/>
    </source>
</evidence>